<dbReference type="InterPro" id="IPR053036">
    <property type="entry name" value="CellCycle_DNARepair_Reg"/>
</dbReference>
<dbReference type="InterPro" id="IPR036420">
    <property type="entry name" value="BRCT_dom_sf"/>
</dbReference>
<feature type="domain" description="BRCT" evidence="2">
    <location>
        <begin position="118"/>
        <end position="193"/>
    </location>
</feature>
<dbReference type="GO" id="GO:0006302">
    <property type="term" value="P:double-strand break repair"/>
    <property type="evidence" value="ECO:0007669"/>
    <property type="project" value="TreeGrafter"/>
</dbReference>
<feature type="compositionally biased region" description="Polar residues" evidence="1">
    <location>
        <begin position="488"/>
        <end position="504"/>
    </location>
</feature>
<feature type="compositionally biased region" description="Basic and acidic residues" evidence="1">
    <location>
        <begin position="438"/>
        <end position="451"/>
    </location>
</feature>
<dbReference type="PANTHER" id="PTHR47667:SF1">
    <property type="entry name" value="REGULATOR OF TY1 TRANSPOSITION PROTEIN 107"/>
    <property type="match status" value="1"/>
</dbReference>
<proteinExistence type="predicted"/>
<gene>
    <name evidence="3" type="ORF">EW026_g7711</name>
</gene>
<name>A0A4S4K6X0_9APHY</name>
<sequence>MKVVTPHWFDDVVRLVKNPTVERDGVEGTRSPKKMKLLTPSRKALYDTTLTSRATELPSMCHTSNTVWSGMKIMLGSSLELNNSQKYAHEVVIRRGGGVVVRSSFCQDQLLHYPVPKTHVEGFDRHVITITNYTGKDREYIKRLIMAMGGEFTPSMSGRNTSVVAAYVFGTKTAKATSWSIPIVNYLWLEDCFTHWTNVPSTNEKYVAFPPGVDFGALLTERGYAMGCVVYDEADLNKLEKEEAQQEGNGGEKENLDVGASQPMPENPRKGKKPARDVEEHEPPQYTERRRGGDEIGDVPMAADISTGGYLDIDDGRLSDYDPDISNSQHQQRREEEMDIDESPSIAANATTRMRQERELADLPPSSPERSPKQLSSRRLGKTSPARAAPTPSMDKDEEVQIFPKSLSSVKERMQQKGGKAAKDGKRVTALLEESEPELGRGRGREPEPSSKLKKPVTRTYRTKSRSRSRSRPRPQESEEEVKEISPPKTQAKTQSPMKPTSKPTRAGLKRRDIREASLDEAEDMSPVKKSVPTDRTGRSRSRGRIERRGNSDSRNIEVEEVRPVKHTFARVIMTRFRSRSRAKGSIKASDEDDDELKKPGGRKPTHPAKSAAPTAASTPTERNRSVLSTTPKCVIRRIHSQASVAETDSEPMGKSGRTPRRDLSVVVPTLKQVRSQPQIRGENKEKAHPSLRSPR</sequence>
<dbReference type="InterPro" id="IPR001357">
    <property type="entry name" value="BRCT_dom"/>
</dbReference>
<dbReference type="GO" id="GO:0035361">
    <property type="term" value="C:Cul8-RING ubiquitin ligase complex"/>
    <property type="evidence" value="ECO:0007669"/>
    <property type="project" value="TreeGrafter"/>
</dbReference>
<feature type="compositionally biased region" description="Basic residues" evidence="1">
    <location>
        <begin position="452"/>
        <end position="473"/>
    </location>
</feature>
<reference evidence="3 4" key="1">
    <citation type="submission" date="2019-02" db="EMBL/GenBank/DDBJ databases">
        <title>Genome sequencing of the rare red list fungi Phlebia centrifuga.</title>
        <authorList>
            <person name="Buettner E."/>
            <person name="Kellner H."/>
        </authorList>
    </citation>
    <scope>NUCLEOTIDE SEQUENCE [LARGE SCALE GENOMIC DNA]</scope>
    <source>
        <strain evidence="3 4">DSM 108282</strain>
    </source>
</reference>
<feature type="compositionally biased region" description="Basic and acidic residues" evidence="1">
    <location>
        <begin position="532"/>
        <end position="564"/>
    </location>
</feature>
<evidence type="ECO:0000313" key="4">
    <source>
        <dbReference type="Proteomes" id="UP000309038"/>
    </source>
</evidence>
<protein>
    <recommendedName>
        <fullName evidence="2">BRCT domain-containing protein</fullName>
    </recommendedName>
</protein>
<dbReference type="SMART" id="SM00292">
    <property type="entry name" value="BRCT"/>
    <property type="match status" value="1"/>
</dbReference>
<organism evidence="3 4">
    <name type="scientific">Hermanssonia centrifuga</name>
    <dbReference type="NCBI Taxonomy" id="98765"/>
    <lineage>
        <taxon>Eukaryota</taxon>
        <taxon>Fungi</taxon>
        <taxon>Dikarya</taxon>
        <taxon>Basidiomycota</taxon>
        <taxon>Agaricomycotina</taxon>
        <taxon>Agaricomycetes</taxon>
        <taxon>Polyporales</taxon>
        <taxon>Meruliaceae</taxon>
        <taxon>Hermanssonia</taxon>
    </lineage>
</organism>
<dbReference type="Gene3D" id="3.40.50.10190">
    <property type="entry name" value="BRCT domain"/>
    <property type="match status" value="1"/>
</dbReference>
<dbReference type="GO" id="GO:1990683">
    <property type="term" value="P:DNA double-strand break attachment to nuclear envelope"/>
    <property type="evidence" value="ECO:0007669"/>
    <property type="project" value="TreeGrafter"/>
</dbReference>
<accession>A0A4S4K6X0</accession>
<feature type="compositionally biased region" description="Basic and acidic residues" evidence="1">
    <location>
        <begin position="410"/>
        <end position="427"/>
    </location>
</feature>
<dbReference type="PROSITE" id="PS50172">
    <property type="entry name" value="BRCT"/>
    <property type="match status" value="1"/>
</dbReference>
<keyword evidence="4" id="KW-1185">Reference proteome</keyword>
<dbReference type="Pfam" id="PF12738">
    <property type="entry name" value="PTCB-BRCT"/>
    <property type="match status" value="1"/>
</dbReference>
<feature type="compositionally biased region" description="Low complexity" evidence="1">
    <location>
        <begin position="608"/>
        <end position="621"/>
    </location>
</feature>
<dbReference type="EMBL" id="SGPJ01000629">
    <property type="protein sequence ID" value="THG93553.1"/>
    <property type="molecule type" value="Genomic_DNA"/>
</dbReference>
<feature type="compositionally biased region" description="Basic and acidic residues" evidence="1">
    <location>
        <begin position="242"/>
        <end position="256"/>
    </location>
</feature>
<evidence type="ECO:0000256" key="1">
    <source>
        <dbReference type="SAM" id="MobiDB-lite"/>
    </source>
</evidence>
<dbReference type="SUPFAM" id="SSF52113">
    <property type="entry name" value="BRCT domain"/>
    <property type="match status" value="1"/>
</dbReference>
<dbReference type="AlphaFoldDB" id="A0A4S4K6X0"/>
<comment type="caution">
    <text evidence="3">The sequence shown here is derived from an EMBL/GenBank/DDBJ whole genome shotgun (WGS) entry which is preliminary data.</text>
</comment>
<evidence type="ECO:0000313" key="3">
    <source>
        <dbReference type="EMBL" id="THG93553.1"/>
    </source>
</evidence>
<dbReference type="GO" id="GO:0005634">
    <property type="term" value="C:nucleus"/>
    <property type="evidence" value="ECO:0007669"/>
    <property type="project" value="TreeGrafter"/>
</dbReference>
<dbReference type="Proteomes" id="UP000309038">
    <property type="component" value="Unassembled WGS sequence"/>
</dbReference>
<feature type="compositionally biased region" description="Basic and acidic residues" evidence="1">
    <location>
        <begin position="274"/>
        <end position="294"/>
    </location>
</feature>
<evidence type="ECO:0000259" key="2">
    <source>
        <dbReference type="PROSITE" id="PS50172"/>
    </source>
</evidence>
<feature type="region of interest" description="Disordered" evidence="1">
    <location>
        <begin position="242"/>
        <end position="696"/>
    </location>
</feature>
<dbReference type="PANTHER" id="PTHR47667">
    <property type="entry name" value="REGULATOR OF TY1 TRANSPOSITION PROTEIN 107"/>
    <property type="match status" value="1"/>
</dbReference>